<dbReference type="GO" id="GO:0016757">
    <property type="term" value="F:glycosyltransferase activity"/>
    <property type="evidence" value="ECO:0007669"/>
    <property type="project" value="UniProtKB-KW"/>
</dbReference>
<evidence type="ECO:0000313" key="2">
    <source>
        <dbReference type="Proteomes" id="UP001470809"/>
    </source>
</evidence>
<gene>
    <name evidence="1" type="ORF">AABB31_06150</name>
</gene>
<sequence length="345" mass="40307">MPKPQLSLWAAAARAYRLRWKRRRLLFRILRKRHEIRPAADRTHLIRPGAVLAFCCVHNEALRLPYFLAHYRALGVAHFLFVDNSSDDDTAALLRDQPDVSLWQTDASYRLARFGMDWLGWLHLRFGHGHWCLTVDADELLIYPEHDTRGLPDLADWLSRQGRRSFGALMLDMCPKGAVTQSDVDAGTNPLDAIPYFDATHYRSRWHPAYGNLWIQGGVRERVFFGPAPERAPTLNKTPFVYWNRRFAYVSSTHQIVPPRLHDVFAPPGQNRMTGVLLHTKFLPDIAERSREAISRRQHFENSALYDSYYRSLMQGPDLWNPQSRRYEDWRQLVDLGLMCREEWV</sequence>
<dbReference type="RefSeq" id="WP_342077764.1">
    <property type="nucleotide sequence ID" value="NZ_CP151767.2"/>
</dbReference>
<dbReference type="EMBL" id="CP151767">
    <property type="protein sequence ID" value="WZU68476.1"/>
    <property type="molecule type" value="Genomic_DNA"/>
</dbReference>
<dbReference type="InterPro" id="IPR029044">
    <property type="entry name" value="Nucleotide-diphossugar_trans"/>
</dbReference>
<name>A0AAN0NJR6_9RHOB</name>
<dbReference type="Proteomes" id="UP001470809">
    <property type="component" value="Chromosome"/>
</dbReference>
<dbReference type="Pfam" id="PF13704">
    <property type="entry name" value="Glyco_tranf_2_4"/>
    <property type="match status" value="1"/>
</dbReference>
<dbReference type="AlphaFoldDB" id="A0AAN0NJR6"/>
<keyword evidence="1" id="KW-0808">Transferase</keyword>
<dbReference type="KEGG" id="yrh:AABB31_06150"/>
<evidence type="ECO:0000313" key="1">
    <source>
        <dbReference type="EMBL" id="WZU68476.1"/>
    </source>
</evidence>
<proteinExistence type="predicted"/>
<accession>A0AAN0NJR6</accession>
<keyword evidence="1" id="KW-0328">Glycosyltransferase</keyword>
<dbReference type="SUPFAM" id="SSF53448">
    <property type="entry name" value="Nucleotide-diphospho-sugar transferases"/>
    <property type="match status" value="1"/>
</dbReference>
<organism evidence="1 2">
    <name type="scientific">Yoonia rhodophyticola</name>
    <dbReference type="NCBI Taxonomy" id="3137370"/>
    <lineage>
        <taxon>Bacteria</taxon>
        <taxon>Pseudomonadati</taxon>
        <taxon>Pseudomonadota</taxon>
        <taxon>Alphaproteobacteria</taxon>
        <taxon>Rhodobacterales</taxon>
        <taxon>Paracoccaceae</taxon>
        <taxon>Yoonia</taxon>
    </lineage>
</organism>
<protein>
    <submittedName>
        <fullName evidence="1">Glycosyltransferase family 2 protein</fullName>
        <ecNumber evidence="1">2.4.-.-</ecNumber>
    </submittedName>
</protein>
<reference evidence="2" key="1">
    <citation type="submission" date="2024-04" db="EMBL/GenBank/DDBJ databases">
        <title>Phylogenomic analyses of a clade within the roseobacter group suggest taxonomic reassignments of species of the genera Aestuariivita, Citreicella, Loktanella, Nautella, Pelagibaca, Ruegeria, Thalassobius, Thiobacimonas and Tropicibacter, and the proposal o.</title>
        <authorList>
            <person name="Jeon C.O."/>
        </authorList>
    </citation>
    <scope>NUCLEOTIDE SEQUENCE [LARGE SCALE GENOMIC DNA]</scope>
    <source>
        <strain evidence="2">SS1-5</strain>
    </source>
</reference>
<reference evidence="1 2" key="2">
    <citation type="submission" date="2024-08" db="EMBL/GenBank/DDBJ databases">
        <title>Phylogenomic analyses of a clade within the roseobacter group suggest taxonomic reassignments of species of the genera Aestuariivita, Citreicella, Loktanella, Nautella, Pelagibaca, Ruegeria, Thalassobius, Thiobacimonas and Tropicibacter, and the proposal o.</title>
        <authorList>
            <person name="Jeon C.O."/>
        </authorList>
    </citation>
    <scope>NUCLEOTIDE SEQUENCE [LARGE SCALE GENOMIC DNA]</scope>
    <source>
        <strain evidence="1 2">SS1-5</strain>
    </source>
</reference>
<keyword evidence="2" id="KW-1185">Reference proteome</keyword>
<dbReference type="EC" id="2.4.-.-" evidence="1"/>